<evidence type="ECO:0000313" key="2">
    <source>
        <dbReference type="EMBL" id="KAK6776197.1"/>
    </source>
</evidence>
<reference evidence="2 3" key="1">
    <citation type="submission" date="2024-02" db="EMBL/GenBank/DDBJ databases">
        <title>de novo genome assembly of Solanum bulbocastanum strain 11H21.</title>
        <authorList>
            <person name="Hosaka A.J."/>
        </authorList>
    </citation>
    <scope>NUCLEOTIDE SEQUENCE [LARGE SCALE GENOMIC DNA]</scope>
    <source>
        <tissue evidence="2">Young leaves</tissue>
    </source>
</reference>
<name>A0AAN8SXS2_SOLBU</name>
<dbReference type="Proteomes" id="UP001371456">
    <property type="component" value="Unassembled WGS sequence"/>
</dbReference>
<feature type="region of interest" description="Disordered" evidence="1">
    <location>
        <begin position="56"/>
        <end position="114"/>
    </location>
</feature>
<feature type="compositionally biased region" description="Polar residues" evidence="1">
    <location>
        <begin position="66"/>
        <end position="83"/>
    </location>
</feature>
<protein>
    <recommendedName>
        <fullName evidence="4">Gag-pol polyprotein</fullName>
    </recommendedName>
</protein>
<comment type="caution">
    <text evidence="2">The sequence shown here is derived from an EMBL/GenBank/DDBJ whole genome shotgun (WGS) entry which is preliminary data.</text>
</comment>
<dbReference type="EMBL" id="JBANQN010000011">
    <property type="protein sequence ID" value="KAK6776197.1"/>
    <property type="molecule type" value="Genomic_DNA"/>
</dbReference>
<evidence type="ECO:0008006" key="4">
    <source>
        <dbReference type="Google" id="ProtNLM"/>
    </source>
</evidence>
<feature type="compositionally biased region" description="Polar residues" evidence="1">
    <location>
        <begin position="101"/>
        <end position="114"/>
    </location>
</feature>
<sequence>MVADMRSKMSLFVVGLTSLSSKESKTSMLVGYMGIARWMIHVQQVEKDQLRDREEFKNKRAKTRNESGQQKINANRSSFQQKQKGPAPSFASAPALKNKGEYNSQNFIAKPTYS</sequence>
<keyword evidence="3" id="KW-1185">Reference proteome</keyword>
<accession>A0AAN8SXS2</accession>
<evidence type="ECO:0000256" key="1">
    <source>
        <dbReference type="SAM" id="MobiDB-lite"/>
    </source>
</evidence>
<evidence type="ECO:0000313" key="3">
    <source>
        <dbReference type="Proteomes" id="UP001371456"/>
    </source>
</evidence>
<gene>
    <name evidence="2" type="ORF">RDI58_027198</name>
</gene>
<proteinExistence type="predicted"/>
<dbReference type="AlphaFoldDB" id="A0AAN8SXS2"/>
<organism evidence="2 3">
    <name type="scientific">Solanum bulbocastanum</name>
    <name type="common">Wild potato</name>
    <dbReference type="NCBI Taxonomy" id="147425"/>
    <lineage>
        <taxon>Eukaryota</taxon>
        <taxon>Viridiplantae</taxon>
        <taxon>Streptophyta</taxon>
        <taxon>Embryophyta</taxon>
        <taxon>Tracheophyta</taxon>
        <taxon>Spermatophyta</taxon>
        <taxon>Magnoliopsida</taxon>
        <taxon>eudicotyledons</taxon>
        <taxon>Gunneridae</taxon>
        <taxon>Pentapetalae</taxon>
        <taxon>asterids</taxon>
        <taxon>lamiids</taxon>
        <taxon>Solanales</taxon>
        <taxon>Solanaceae</taxon>
        <taxon>Solanoideae</taxon>
        <taxon>Solaneae</taxon>
        <taxon>Solanum</taxon>
    </lineage>
</organism>